<accession>A0A835VWI0</accession>
<protein>
    <submittedName>
        <fullName evidence="1">Uncharacterized protein</fullName>
    </submittedName>
</protein>
<keyword evidence="2" id="KW-1185">Reference proteome</keyword>
<evidence type="ECO:0000313" key="2">
    <source>
        <dbReference type="Proteomes" id="UP000613740"/>
    </source>
</evidence>
<dbReference type="AlphaFoldDB" id="A0A835VWI0"/>
<evidence type="ECO:0000313" key="1">
    <source>
        <dbReference type="EMBL" id="KAG2428099.1"/>
    </source>
</evidence>
<sequence length="98" mass="8954">MSPFRLAAAVVVGCGGAAVAALTLGLSVKEGLVTAAAAHGGKVEGAATALGGKVEGAATILKEGLIQLVQSALITAGASVLVALLSSAGGGKGGGASS</sequence>
<dbReference type="EMBL" id="JAEHOD010000096">
    <property type="protein sequence ID" value="KAG2428099.1"/>
    <property type="molecule type" value="Genomic_DNA"/>
</dbReference>
<name>A0A835VWI0_9CHLO</name>
<dbReference type="Proteomes" id="UP000613740">
    <property type="component" value="Unassembled WGS sequence"/>
</dbReference>
<gene>
    <name evidence="1" type="ORF">HYH02_014447</name>
</gene>
<proteinExistence type="predicted"/>
<reference evidence="1" key="1">
    <citation type="journal article" date="2020" name="bioRxiv">
        <title>Comparative genomics of Chlamydomonas.</title>
        <authorList>
            <person name="Craig R.J."/>
            <person name="Hasan A.R."/>
            <person name="Ness R.W."/>
            <person name="Keightley P.D."/>
        </authorList>
    </citation>
    <scope>NUCLEOTIDE SEQUENCE</scope>
    <source>
        <strain evidence="1">CCAP 11/173</strain>
    </source>
</reference>
<comment type="caution">
    <text evidence="1">The sequence shown here is derived from an EMBL/GenBank/DDBJ whole genome shotgun (WGS) entry which is preliminary data.</text>
</comment>
<organism evidence="1 2">
    <name type="scientific">Chlamydomonas schloesseri</name>
    <dbReference type="NCBI Taxonomy" id="2026947"/>
    <lineage>
        <taxon>Eukaryota</taxon>
        <taxon>Viridiplantae</taxon>
        <taxon>Chlorophyta</taxon>
        <taxon>core chlorophytes</taxon>
        <taxon>Chlorophyceae</taxon>
        <taxon>CS clade</taxon>
        <taxon>Chlamydomonadales</taxon>
        <taxon>Chlamydomonadaceae</taxon>
        <taxon>Chlamydomonas</taxon>
    </lineage>
</organism>